<dbReference type="InterPro" id="IPR036875">
    <property type="entry name" value="Znf_CCHC_sf"/>
</dbReference>
<name>A0ABD0YJ69_9HEMI</name>
<evidence type="ECO:0000256" key="1">
    <source>
        <dbReference type="PROSITE-ProRule" id="PRU00047"/>
    </source>
</evidence>
<sequence length="395" mass="45075">MEEANYTQMLAQQAAVAAQAAMQLTVQPQAQAAAAQWVNTLVVSVSSIPEFDGEPNNFTDFLERGTVMSRQVAGSALEENLRVAIHQMITGKISVSIRRELGLNVNSSWDECVKKLKEGYGGARKSYQRQVVSLLNLGRGKGESPGAYAQMMEAQTRAICARVVESENDKTGAQYVIQLIKSLVLEKIKREVPDRVKKSLKTTSTPLRLDEAVDIVREEDEEFRESRRTDEDWTKVTYSRQKRETPRREYRERGEYKPQVAKPRWQLREEYRPREEYLPRGGRDQSRRDRPDERRCYQCKQKGHIARFCPYMRQSTGYRDRGEPMEVNFGEFVREAQTRRGRYVWVDDNRMDTGGSDEEKVGTSSGEESGGSMVVPKKKSTPYAEVTGQSTGSRT</sequence>
<organism evidence="4 5">
    <name type="scientific">Ranatra chinensis</name>
    <dbReference type="NCBI Taxonomy" id="642074"/>
    <lineage>
        <taxon>Eukaryota</taxon>
        <taxon>Metazoa</taxon>
        <taxon>Ecdysozoa</taxon>
        <taxon>Arthropoda</taxon>
        <taxon>Hexapoda</taxon>
        <taxon>Insecta</taxon>
        <taxon>Pterygota</taxon>
        <taxon>Neoptera</taxon>
        <taxon>Paraneoptera</taxon>
        <taxon>Hemiptera</taxon>
        <taxon>Heteroptera</taxon>
        <taxon>Panheteroptera</taxon>
        <taxon>Nepomorpha</taxon>
        <taxon>Nepidae</taxon>
        <taxon>Ranatrinae</taxon>
        <taxon>Ranatra</taxon>
    </lineage>
</organism>
<keyword evidence="1" id="KW-0863">Zinc-finger</keyword>
<feature type="region of interest" description="Disordered" evidence="2">
    <location>
        <begin position="224"/>
        <end position="256"/>
    </location>
</feature>
<keyword evidence="5" id="KW-1185">Reference proteome</keyword>
<evidence type="ECO:0000259" key="3">
    <source>
        <dbReference type="PROSITE" id="PS50158"/>
    </source>
</evidence>
<accession>A0ABD0YJ69</accession>
<dbReference type="PROSITE" id="PS50158">
    <property type="entry name" value="ZF_CCHC"/>
    <property type="match status" value="1"/>
</dbReference>
<feature type="compositionally biased region" description="Basic and acidic residues" evidence="2">
    <location>
        <begin position="349"/>
        <end position="361"/>
    </location>
</feature>
<feature type="compositionally biased region" description="Low complexity" evidence="2">
    <location>
        <begin position="362"/>
        <end position="372"/>
    </location>
</feature>
<dbReference type="SMART" id="SM00343">
    <property type="entry name" value="ZnF_C2HC"/>
    <property type="match status" value="1"/>
</dbReference>
<feature type="domain" description="CCHC-type" evidence="3">
    <location>
        <begin position="294"/>
        <end position="310"/>
    </location>
</feature>
<feature type="compositionally biased region" description="Basic and acidic residues" evidence="2">
    <location>
        <begin position="224"/>
        <end position="234"/>
    </location>
</feature>
<feature type="compositionally biased region" description="Basic and acidic residues" evidence="2">
    <location>
        <begin position="241"/>
        <end position="256"/>
    </location>
</feature>
<dbReference type="AlphaFoldDB" id="A0ABD0YJ69"/>
<evidence type="ECO:0000256" key="2">
    <source>
        <dbReference type="SAM" id="MobiDB-lite"/>
    </source>
</evidence>
<dbReference type="Gene3D" id="4.10.60.10">
    <property type="entry name" value="Zinc finger, CCHC-type"/>
    <property type="match status" value="1"/>
</dbReference>
<dbReference type="Proteomes" id="UP001558652">
    <property type="component" value="Unassembled WGS sequence"/>
</dbReference>
<dbReference type="InterPro" id="IPR001878">
    <property type="entry name" value="Znf_CCHC"/>
</dbReference>
<protein>
    <recommendedName>
        <fullName evidence="3">CCHC-type domain-containing protein</fullName>
    </recommendedName>
</protein>
<gene>
    <name evidence="4" type="ORF">AAG570_010832</name>
</gene>
<reference evidence="4 5" key="1">
    <citation type="submission" date="2024-07" db="EMBL/GenBank/DDBJ databases">
        <title>Chromosome-level genome assembly of the water stick insect Ranatra chinensis (Heteroptera: Nepidae).</title>
        <authorList>
            <person name="Liu X."/>
        </authorList>
    </citation>
    <scope>NUCLEOTIDE SEQUENCE [LARGE SCALE GENOMIC DNA]</scope>
    <source>
        <strain evidence="4">Cailab_2021Rc</strain>
        <tissue evidence="4">Muscle</tissue>
    </source>
</reference>
<keyword evidence="1" id="KW-0479">Metal-binding</keyword>
<feature type="region of interest" description="Disordered" evidence="2">
    <location>
        <begin position="349"/>
        <end position="395"/>
    </location>
</feature>
<dbReference type="EMBL" id="JBFDAA010000006">
    <property type="protein sequence ID" value="KAL1131214.1"/>
    <property type="molecule type" value="Genomic_DNA"/>
</dbReference>
<proteinExistence type="predicted"/>
<keyword evidence="1" id="KW-0862">Zinc</keyword>
<evidence type="ECO:0000313" key="4">
    <source>
        <dbReference type="EMBL" id="KAL1131214.1"/>
    </source>
</evidence>
<dbReference type="GO" id="GO:0008270">
    <property type="term" value="F:zinc ion binding"/>
    <property type="evidence" value="ECO:0007669"/>
    <property type="project" value="UniProtKB-KW"/>
</dbReference>
<feature type="region of interest" description="Disordered" evidence="2">
    <location>
        <begin position="276"/>
        <end position="295"/>
    </location>
</feature>
<evidence type="ECO:0000313" key="5">
    <source>
        <dbReference type="Proteomes" id="UP001558652"/>
    </source>
</evidence>
<comment type="caution">
    <text evidence="4">The sequence shown here is derived from an EMBL/GenBank/DDBJ whole genome shotgun (WGS) entry which is preliminary data.</text>
</comment>
<dbReference type="SUPFAM" id="SSF57756">
    <property type="entry name" value="Retrovirus zinc finger-like domains"/>
    <property type="match status" value="1"/>
</dbReference>